<evidence type="ECO:0000313" key="3">
    <source>
        <dbReference type="Proteomes" id="UP000646579"/>
    </source>
</evidence>
<protein>
    <submittedName>
        <fullName evidence="2">Uncharacterized protein</fullName>
    </submittedName>
</protein>
<dbReference type="Proteomes" id="UP000646579">
    <property type="component" value="Unassembled WGS sequence"/>
</dbReference>
<organism evidence="2 3">
    <name type="scientific">Devosia pacifica</name>
    <dbReference type="NCBI Taxonomy" id="1335967"/>
    <lineage>
        <taxon>Bacteria</taxon>
        <taxon>Pseudomonadati</taxon>
        <taxon>Pseudomonadota</taxon>
        <taxon>Alphaproteobacteria</taxon>
        <taxon>Hyphomicrobiales</taxon>
        <taxon>Devosiaceae</taxon>
        <taxon>Devosia</taxon>
    </lineage>
</organism>
<keyword evidence="1" id="KW-1133">Transmembrane helix</keyword>
<feature type="transmembrane region" description="Helical" evidence="1">
    <location>
        <begin position="18"/>
        <end position="38"/>
    </location>
</feature>
<comment type="caution">
    <text evidence="2">The sequence shown here is derived from an EMBL/GenBank/DDBJ whole genome shotgun (WGS) entry which is preliminary data.</text>
</comment>
<feature type="transmembrane region" description="Helical" evidence="1">
    <location>
        <begin position="45"/>
        <end position="72"/>
    </location>
</feature>
<feature type="transmembrane region" description="Helical" evidence="1">
    <location>
        <begin position="125"/>
        <end position="143"/>
    </location>
</feature>
<feature type="transmembrane region" description="Helical" evidence="1">
    <location>
        <begin position="181"/>
        <end position="198"/>
    </location>
</feature>
<feature type="transmembrane region" description="Helical" evidence="1">
    <location>
        <begin position="470"/>
        <end position="491"/>
    </location>
</feature>
<keyword evidence="1" id="KW-0472">Membrane</keyword>
<proteinExistence type="predicted"/>
<dbReference type="RefSeq" id="WP_189422778.1">
    <property type="nucleotide sequence ID" value="NZ_BMZE01000001.1"/>
</dbReference>
<evidence type="ECO:0000313" key="2">
    <source>
        <dbReference type="EMBL" id="GHA12211.1"/>
    </source>
</evidence>
<name>A0A918RTH2_9HYPH</name>
<feature type="transmembrane region" description="Helical" evidence="1">
    <location>
        <begin position="333"/>
        <end position="354"/>
    </location>
</feature>
<dbReference type="AlphaFoldDB" id="A0A918RTH2"/>
<accession>A0A918RTH2</accession>
<keyword evidence="1" id="KW-0812">Transmembrane</keyword>
<feature type="transmembrane region" description="Helical" evidence="1">
    <location>
        <begin position="414"/>
        <end position="435"/>
    </location>
</feature>
<gene>
    <name evidence="2" type="ORF">GCM10007989_03310</name>
</gene>
<sequence length="509" mass="55138">MTDIAGSRLHLPPGLAETLLHVTLAVVAIIVAVSAFAISVPFGILATFLLSALMVFVMPASAVAIVIASFLLQNMVVAWYTPYIGTNDTFDTMRGANFVILMAVFGMFLAAALQPRFLSNPAMRRWMVIGVAVGSVVMVYLGLGIVRGLPKDAIIYFRNIVTPVACFYIALIAASTWRIDLARLVTICAGFAVAYGYLELIFTMDFLSLFHGDEYVKLDIWRQIQSGMWEKALEETGFVLRNLEDVMTTNAFNLAMFDGVLPKVFRIGGPNFHSIAYAYALAIFAAWLMFSGRWLLPLLAFPLILIIGSKGALVMFVLLVLARIATAMFGPRFALGGVIFGCMLWVAASILVGGTSDYHVLGLFAGLREFISNPIGQGLGFGGNLSSTTVDLDWQQAQMQGAASIPLESAFGVLIYQMGIMSISVYGLLFLIARACWRAFRYTGDRLLFFPVIGIISISANSILQEEAFFSPLALGLMLLLGGVALGNVTGTHFRPGAPIRNALPAERA</sequence>
<feature type="transmembrane region" description="Helical" evidence="1">
    <location>
        <begin position="272"/>
        <end position="290"/>
    </location>
</feature>
<evidence type="ECO:0000256" key="1">
    <source>
        <dbReference type="SAM" id="Phobius"/>
    </source>
</evidence>
<keyword evidence="3" id="KW-1185">Reference proteome</keyword>
<feature type="transmembrane region" description="Helical" evidence="1">
    <location>
        <begin position="296"/>
        <end position="321"/>
    </location>
</feature>
<dbReference type="EMBL" id="BMZE01000001">
    <property type="protein sequence ID" value="GHA12211.1"/>
    <property type="molecule type" value="Genomic_DNA"/>
</dbReference>
<feature type="transmembrane region" description="Helical" evidence="1">
    <location>
        <begin position="155"/>
        <end position="174"/>
    </location>
</feature>
<reference evidence="2" key="2">
    <citation type="submission" date="2020-09" db="EMBL/GenBank/DDBJ databases">
        <authorList>
            <person name="Sun Q."/>
            <person name="Kim S."/>
        </authorList>
    </citation>
    <scope>NUCLEOTIDE SEQUENCE</scope>
    <source>
        <strain evidence="2">KCTC 32437</strain>
    </source>
</reference>
<feature type="transmembrane region" description="Helical" evidence="1">
    <location>
        <begin position="92"/>
        <end position="113"/>
    </location>
</feature>
<reference evidence="2" key="1">
    <citation type="journal article" date="2014" name="Int. J. Syst. Evol. Microbiol.">
        <title>Complete genome sequence of Corynebacterium casei LMG S-19264T (=DSM 44701T), isolated from a smear-ripened cheese.</title>
        <authorList>
            <consortium name="US DOE Joint Genome Institute (JGI-PGF)"/>
            <person name="Walter F."/>
            <person name="Albersmeier A."/>
            <person name="Kalinowski J."/>
            <person name="Ruckert C."/>
        </authorList>
    </citation>
    <scope>NUCLEOTIDE SEQUENCE</scope>
    <source>
        <strain evidence="2">KCTC 32437</strain>
    </source>
</reference>
<feature type="transmembrane region" description="Helical" evidence="1">
    <location>
        <begin position="447"/>
        <end position="464"/>
    </location>
</feature>